<evidence type="ECO:0000313" key="1">
    <source>
        <dbReference type="EMBL" id="AJE03440.1"/>
    </source>
</evidence>
<dbReference type="HOGENOM" id="CLU_2716691_0_0_7"/>
<proteinExistence type="predicted"/>
<evidence type="ECO:0000313" key="2">
    <source>
        <dbReference type="Proteomes" id="UP000057609"/>
    </source>
</evidence>
<keyword evidence="2" id="KW-1185">Reference proteome</keyword>
<dbReference type="STRING" id="345632.GPICK_08810"/>
<dbReference type="AlphaFoldDB" id="A0A0B5BFZ1"/>
<dbReference type="KEGG" id="gpi:GPICK_08810"/>
<gene>
    <name evidence="1" type="ORF">GPICK_08810</name>
</gene>
<name>A0A0B5BFZ1_9BACT</name>
<dbReference type="RefSeq" id="WP_039742316.1">
    <property type="nucleotide sequence ID" value="NZ_CP009788.1"/>
</dbReference>
<organism evidence="1 2">
    <name type="scientific">Geobacter pickeringii</name>
    <dbReference type="NCBI Taxonomy" id="345632"/>
    <lineage>
        <taxon>Bacteria</taxon>
        <taxon>Pseudomonadati</taxon>
        <taxon>Thermodesulfobacteriota</taxon>
        <taxon>Desulfuromonadia</taxon>
        <taxon>Geobacterales</taxon>
        <taxon>Geobacteraceae</taxon>
        <taxon>Geobacter</taxon>
    </lineage>
</organism>
<dbReference type="EMBL" id="CP009788">
    <property type="protein sequence ID" value="AJE03440.1"/>
    <property type="molecule type" value="Genomic_DNA"/>
</dbReference>
<sequence length="72" mass="8276">MIHGHQDEDPIPADIFHGLLMGQTFKARQAEDWQRLQKAFADADNALWRGDIAGMRDAFAEERRALMGFRFS</sequence>
<accession>A0A0B5BFZ1</accession>
<reference evidence="1 2" key="1">
    <citation type="journal article" date="2015" name="Genome Announc.">
        <title>Complete Genome of Geobacter pickeringii G13T, a Metal-Reducing Isolate from Sedimentary Kaolin Deposits.</title>
        <authorList>
            <person name="Badalamenti J.P."/>
            <person name="Bond D.R."/>
        </authorList>
    </citation>
    <scope>NUCLEOTIDE SEQUENCE [LARGE SCALE GENOMIC DNA]</scope>
    <source>
        <strain evidence="1 2">G13</strain>
    </source>
</reference>
<protein>
    <submittedName>
        <fullName evidence="1">Uncharacterized protein</fullName>
    </submittedName>
</protein>
<dbReference type="Proteomes" id="UP000057609">
    <property type="component" value="Chromosome"/>
</dbReference>